<dbReference type="EMBL" id="JADIMX010000052">
    <property type="protein sequence ID" value="MBO8434205.1"/>
    <property type="molecule type" value="Genomic_DNA"/>
</dbReference>
<dbReference type="GO" id="GO:0009403">
    <property type="term" value="P:toxin biosynthetic process"/>
    <property type="evidence" value="ECO:0007669"/>
    <property type="project" value="InterPro"/>
</dbReference>
<keyword evidence="2 5" id="KW-0812">Transmembrane</keyword>
<accession>A0A9D9DWE5</accession>
<feature type="transmembrane region" description="Helical" evidence="5">
    <location>
        <begin position="171"/>
        <end position="194"/>
    </location>
</feature>
<evidence type="ECO:0000256" key="3">
    <source>
        <dbReference type="ARBA" id="ARBA00022989"/>
    </source>
</evidence>
<sequence>MNVLDIIVICIILFFAIKSYRSGLIMSFLSFLPSVVALISTYMFQPVLSGFIRSTNLYGNLKSSIGSFLNIKNLISDTALHTQTEIINNMNLPDFLKNSLLENNNPVIYNIIDATGIEDYITGLIANMLINILSVIIIFVVTSIAVKIAIKIISTVKKIPVVGALDRFVGLLLGVLQGSVIIWVIGIGLTFFYFNPSFKVFFNLLESSKIANFMYENNILLFMILRIFG</sequence>
<proteinExistence type="predicted"/>
<organism evidence="6 7">
    <name type="scientific">Candidatus Fimicola merdigallinarum</name>
    <dbReference type="NCBI Taxonomy" id="2840819"/>
    <lineage>
        <taxon>Bacteria</taxon>
        <taxon>Bacillati</taxon>
        <taxon>Bacillota</taxon>
        <taxon>Clostridia</taxon>
        <taxon>Lachnospirales</taxon>
        <taxon>Lachnospiraceae</taxon>
        <taxon>Lachnospiraceae incertae sedis</taxon>
        <taxon>Candidatus Fimicola</taxon>
    </lineage>
</organism>
<evidence type="ECO:0000313" key="6">
    <source>
        <dbReference type="EMBL" id="MBO8434205.1"/>
    </source>
</evidence>
<evidence type="ECO:0000313" key="7">
    <source>
        <dbReference type="Proteomes" id="UP000823611"/>
    </source>
</evidence>
<feature type="transmembrane region" description="Helical" evidence="5">
    <location>
        <begin position="31"/>
        <end position="52"/>
    </location>
</feature>
<comment type="subcellular location">
    <subcellularLocation>
        <location evidence="1">Membrane</location>
        <topology evidence="1">Multi-pass membrane protein</topology>
    </subcellularLocation>
</comment>
<dbReference type="PANTHER" id="PTHR37306">
    <property type="entry name" value="COLICIN V PRODUCTION PROTEIN"/>
    <property type="match status" value="1"/>
</dbReference>
<comment type="caution">
    <text evidence="6">The sequence shown here is derived from an EMBL/GenBank/DDBJ whole genome shotgun (WGS) entry which is preliminary data.</text>
</comment>
<keyword evidence="4 5" id="KW-0472">Membrane</keyword>
<dbReference type="Pfam" id="PF02674">
    <property type="entry name" value="Colicin_V"/>
    <property type="match status" value="2"/>
</dbReference>
<evidence type="ECO:0000256" key="5">
    <source>
        <dbReference type="SAM" id="Phobius"/>
    </source>
</evidence>
<reference evidence="6" key="1">
    <citation type="submission" date="2020-10" db="EMBL/GenBank/DDBJ databases">
        <authorList>
            <person name="Gilroy R."/>
        </authorList>
    </citation>
    <scope>NUCLEOTIDE SEQUENCE</scope>
    <source>
        <strain evidence="6">F6-4510</strain>
    </source>
</reference>
<dbReference type="InterPro" id="IPR003825">
    <property type="entry name" value="Colicin-V_CvpA"/>
</dbReference>
<dbReference type="AlphaFoldDB" id="A0A9D9DWE5"/>
<evidence type="ECO:0000256" key="1">
    <source>
        <dbReference type="ARBA" id="ARBA00004141"/>
    </source>
</evidence>
<dbReference type="PANTHER" id="PTHR37306:SF1">
    <property type="entry name" value="COLICIN V PRODUCTION PROTEIN"/>
    <property type="match status" value="1"/>
</dbReference>
<protein>
    <submittedName>
        <fullName evidence="6">CvpA family protein</fullName>
    </submittedName>
</protein>
<evidence type="ECO:0000256" key="4">
    <source>
        <dbReference type="ARBA" id="ARBA00023136"/>
    </source>
</evidence>
<keyword evidence="3 5" id="KW-1133">Transmembrane helix</keyword>
<reference evidence="6" key="2">
    <citation type="journal article" date="2021" name="PeerJ">
        <title>Extensive microbial diversity within the chicken gut microbiome revealed by metagenomics and culture.</title>
        <authorList>
            <person name="Gilroy R."/>
            <person name="Ravi A."/>
            <person name="Getino M."/>
            <person name="Pursley I."/>
            <person name="Horton D.L."/>
            <person name="Alikhan N.F."/>
            <person name="Baker D."/>
            <person name="Gharbi K."/>
            <person name="Hall N."/>
            <person name="Watson M."/>
            <person name="Adriaenssens E.M."/>
            <person name="Foster-Nyarko E."/>
            <person name="Jarju S."/>
            <person name="Secka A."/>
            <person name="Antonio M."/>
            <person name="Oren A."/>
            <person name="Chaudhuri R.R."/>
            <person name="La Ragione R."/>
            <person name="Hildebrand F."/>
            <person name="Pallen M.J."/>
        </authorList>
    </citation>
    <scope>NUCLEOTIDE SEQUENCE</scope>
    <source>
        <strain evidence="6">F6-4510</strain>
    </source>
</reference>
<gene>
    <name evidence="6" type="ORF">IAC55_02630</name>
</gene>
<dbReference type="GO" id="GO:0016020">
    <property type="term" value="C:membrane"/>
    <property type="evidence" value="ECO:0007669"/>
    <property type="project" value="UniProtKB-SubCell"/>
</dbReference>
<evidence type="ECO:0000256" key="2">
    <source>
        <dbReference type="ARBA" id="ARBA00022692"/>
    </source>
</evidence>
<dbReference type="Proteomes" id="UP000823611">
    <property type="component" value="Unassembled WGS sequence"/>
</dbReference>
<name>A0A9D9DWE5_9FIRM</name>
<feature type="transmembrane region" description="Helical" evidence="5">
    <location>
        <begin position="128"/>
        <end position="150"/>
    </location>
</feature>